<dbReference type="Gene3D" id="1.10.4080.10">
    <property type="entry name" value="ADP-ribosylation/Crystallin J1"/>
    <property type="match status" value="1"/>
</dbReference>
<dbReference type="PANTHER" id="PTHR16222">
    <property type="entry name" value="ADP-RIBOSYLGLYCOHYDROLASE"/>
    <property type="match status" value="1"/>
</dbReference>
<dbReference type="RefSeq" id="WP_309854166.1">
    <property type="nucleotide sequence ID" value="NZ_JAVDQJ010000004.1"/>
</dbReference>
<evidence type="ECO:0000256" key="1">
    <source>
        <dbReference type="PIRSR" id="PIRSR605502-1"/>
    </source>
</evidence>
<dbReference type="Pfam" id="PF03747">
    <property type="entry name" value="ADP_ribosyl_GH"/>
    <property type="match status" value="1"/>
</dbReference>
<feature type="binding site" evidence="1">
    <location>
        <position position="295"/>
    </location>
    <ligand>
        <name>Mg(2+)</name>
        <dbReference type="ChEBI" id="CHEBI:18420"/>
        <label>1</label>
    </ligand>
</feature>
<dbReference type="Proteomes" id="UP001185331">
    <property type="component" value="Unassembled WGS sequence"/>
</dbReference>
<feature type="binding site" evidence="1">
    <location>
        <position position="56"/>
    </location>
    <ligand>
        <name>Mg(2+)</name>
        <dbReference type="ChEBI" id="CHEBI:18420"/>
        <label>1</label>
    </ligand>
</feature>
<keyword evidence="1" id="KW-0460">Magnesium</keyword>
<feature type="binding site" evidence="1">
    <location>
        <position position="294"/>
    </location>
    <ligand>
        <name>Mg(2+)</name>
        <dbReference type="ChEBI" id="CHEBI:18420"/>
        <label>1</label>
    </ligand>
</feature>
<protein>
    <submittedName>
        <fullName evidence="2">ADP-ribosylglycohydrolase</fullName>
    </submittedName>
</protein>
<dbReference type="EMBL" id="JAVDQK010000004">
    <property type="protein sequence ID" value="MDR6218123.1"/>
    <property type="molecule type" value="Genomic_DNA"/>
</dbReference>
<dbReference type="InterPro" id="IPR036705">
    <property type="entry name" value="Ribosyl_crysJ1_sf"/>
</dbReference>
<dbReference type="SUPFAM" id="SSF101478">
    <property type="entry name" value="ADP-ribosylglycohydrolase"/>
    <property type="match status" value="1"/>
</dbReference>
<keyword evidence="1" id="KW-0479">Metal-binding</keyword>
<name>A0AAE3XC01_9DEIO</name>
<accession>A0AAE3XC01</accession>
<dbReference type="InterPro" id="IPR050792">
    <property type="entry name" value="ADP-ribosylglycohydrolase"/>
</dbReference>
<feature type="binding site" evidence="1">
    <location>
        <position position="54"/>
    </location>
    <ligand>
        <name>Mg(2+)</name>
        <dbReference type="ChEBI" id="CHEBI:18420"/>
        <label>1</label>
    </ligand>
</feature>
<evidence type="ECO:0000313" key="3">
    <source>
        <dbReference type="Proteomes" id="UP001185331"/>
    </source>
</evidence>
<gene>
    <name evidence="2" type="ORF">J2Y00_001686</name>
</gene>
<proteinExistence type="predicted"/>
<dbReference type="GO" id="GO:0046872">
    <property type="term" value="F:metal ion binding"/>
    <property type="evidence" value="ECO:0007669"/>
    <property type="project" value="UniProtKB-KW"/>
</dbReference>
<dbReference type="PANTHER" id="PTHR16222:SF12">
    <property type="entry name" value="ADP-RIBOSYLGLYCOHYDROLASE-RELATED"/>
    <property type="match status" value="1"/>
</dbReference>
<dbReference type="InterPro" id="IPR005502">
    <property type="entry name" value="Ribosyl_crysJ1"/>
</dbReference>
<reference evidence="2" key="1">
    <citation type="submission" date="2023-07" db="EMBL/GenBank/DDBJ databases">
        <title>Sorghum-associated microbial communities from plants grown in Nebraska, USA.</title>
        <authorList>
            <person name="Schachtman D."/>
        </authorList>
    </citation>
    <scope>NUCLEOTIDE SEQUENCE</scope>
    <source>
        <strain evidence="2">BE330</strain>
    </source>
</reference>
<dbReference type="AlphaFoldDB" id="A0AAE3XC01"/>
<organism evidence="2 3">
    <name type="scientific">Deinococcus soli</name>
    <name type="common">ex Cha et al. 2016</name>
    <dbReference type="NCBI Taxonomy" id="1309411"/>
    <lineage>
        <taxon>Bacteria</taxon>
        <taxon>Thermotogati</taxon>
        <taxon>Deinococcota</taxon>
        <taxon>Deinococci</taxon>
        <taxon>Deinococcales</taxon>
        <taxon>Deinococcaceae</taxon>
        <taxon>Deinococcus</taxon>
    </lineage>
</organism>
<comment type="cofactor">
    <cofactor evidence="1">
        <name>Mg(2+)</name>
        <dbReference type="ChEBI" id="CHEBI:18420"/>
    </cofactor>
    <text evidence="1">Binds 2 magnesium ions per subunit.</text>
</comment>
<comment type="caution">
    <text evidence="2">The sequence shown here is derived from an EMBL/GenBank/DDBJ whole genome shotgun (WGS) entry which is preliminary data.</text>
</comment>
<evidence type="ECO:0000313" key="2">
    <source>
        <dbReference type="EMBL" id="MDR6218123.1"/>
    </source>
</evidence>
<feature type="binding site" evidence="1">
    <location>
        <position position="292"/>
    </location>
    <ligand>
        <name>Mg(2+)</name>
        <dbReference type="ChEBI" id="CHEBI:18420"/>
        <label>1</label>
    </ligand>
</feature>
<sequence length="347" mass="36693">MTYHLNTLLGVAVADALGAATEFKDAADIQARWPDGFTTFQWGSPFNFEPGEATDDTQMTLATLFALRVVPPAAPLHCAAEAALTRYLRWAEADPPDIGVQTRLALRARSPVGGLRGWLATECEAAGNGGLMRAAAPFIHGLRGEALTQITAVTTALTHPDPRCVLGSVLLAALLERLSAGQAYAPAVRDALDLAVTYLTSRVLDDFDRAGLYVGADGHTTDTETRRVVHVNWKAETALAVDVTSRAVSDALRGELCGTSGYTVTTLQNALATGHAGTYLDVVLPHVLRGGDSDTIAAVAGAIAGARGLDIPEDLASTVRAGHHWDGWDRRWLLREAASRTLGRAAP</sequence>
<feature type="binding site" evidence="1">
    <location>
        <position position="55"/>
    </location>
    <ligand>
        <name>Mg(2+)</name>
        <dbReference type="ChEBI" id="CHEBI:18420"/>
        <label>1</label>
    </ligand>
</feature>